<sequence length="261" mass="27535">MGGFDFNERLGLVEVKQVIWKALVAEVLGNFMLNYFGCMSCVAFASGTSHVVIALTFGLAIMAIVQSVGHVSGAHVNPAVTCAMLATGNITIIKGILYIVAQCVGAIAGSAFLKALTPDILQGNLGTTMLGKQVQPLQGFGIEFMLGFVLVIVVFGVCDANRPEGKGFAPLVIGLAIALGHLSSLNYTGSSMNPARSLGSAVISGIWNDHWVYWLGPILGGMCAGLLYKFVLSAAPVESRTEYSPVQLKRLDNKKEEDGLP</sequence>
<dbReference type="InterPro" id="IPR023271">
    <property type="entry name" value="Aquaporin-like"/>
</dbReference>
<keyword evidence="3 6" id="KW-0812">Transmembrane</keyword>
<keyword evidence="9" id="KW-1185">Reference proteome</keyword>
<keyword evidence="5 7" id="KW-0472">Membrane</keyword>
<dbReference type="GO" id="GO:0005886">
    <property type="term" value="C:plasma membrane"/>
    <property type="evidence" value="ECO:0007669"/>
    <property type="project" value="TreeGrafter"/>
</dbReference>
<evidence type="ECO:0000256" key="4">
    <source>
        <dbReference type="ARBA" id="ARBA00022989"/>
    </source>
</evidence>
<feature type="transmembrane region" description="Helical" evidence="7">
    <location>
        <begin position="96"/>
        <end position="117"/>
    </location>
</feature>
<reference evidence="8" key="1">
    <citation type="journal article" date="2023" name="IScience">
        <title>Live-bearing cockroach genome reveals convergent evolutionary mechanisms linked to viviparity in insects and beyond.</title>
        <authorList>
            <person name="Fouks B."/>
            <person name="Harrison M.C."/>
            <person name="Mikhailova A.A."/>
            <person name="Marchal E."/>
            <person name="English S."/>
            <person name="Carruthers M."/>
            <person name="Jennings E.C."/>
            <person name="Chiamaka E.L."/>
            <person name="Frigard R.A."/>
            <person name="Pippel M."/>
            <person name="Attardo G.M."/>
            <person name="Benoit J.B."/>
            <person name="Bornberg-Bauer E."/>
            <person name="Tobe S.S."/>
        </authorList>
    </citation>
    <scope>NUCLEOTIDE SEQUENCE</scope>
    <source>
        <strain evidence="8">Stay&amp;Tobe</strain>
    </source>
</reference>
<feature type="transmembrane region" description="Helical" evidence="7">
    <location>
        <begin position="32"/>
        <end position="65"/>
    </location>
</feature>
<dbReference type="Pfam" id="PF00230">
    <property type="entry name" value="MIP"/>
    <property type="match status" value="1"/>
</dbReference>
<dbReference type="EMBL" id="JASPKZ010000013">
    <property type="protein sequence ID" value="KAJ9601511.1"/>
    <property type="molecule type" value="Genomic_DNA"/>
</dbReference>
<evidence type="ECO:0000256" key="1">
    <source>
        <dbReference type="ARBA" id="ARBA00004141"/>
    </source>
</evidence>
<dbReference type="InterPro" id="IPR000425">
    <property type="entry name" value="MIP"/>
</dbReference>
<dbReference type="PANTHER" id="PTHR19139">
    <property type="entry name" value="AQUAPORIN TRANSPORTER"/>
    <property type="match status" value="1"/>
</dbReference>
<dbReference type="AlphaFoldDB" id="A0AAD8ETA9"/>
<feature type="transmembrane region" description="Helical" evidence="7">
    <location>
        <begin position="168"/>
        <end position="187"/>
    </location>
</feature>
<feature type="transmembrane region" description="Helical" evidence="7">
    <location>
        <begin position="211"/>
        <end position="231"/>
    </location>
</feature>
<protein>
    <submittedName>
        <fullName evidence="8">Uncharacterized protein</fullName>
    </submittedName>
</protein>
<evidence type="ECO:0000256" key="3">
    <source>
        <dbReference type="ARBA" id="ARBA00022692"/>
    </source>
</evidence>
<dbReference type="FunFam" id="1.20.1080.10:FF:000023">
    <property type="entry name" value="Prip, isoform A"/>
    <property type="match status" value="1"/>
</dbReference>
<evidence type="ECO:0000256" key="2">
    <source>
        <dbReference type="ARBA" id="ARBA00006175"/>
    </source>
</evidence>
<keyword evidence="6" id="KW-0813">Transport</keyword>
<gene>
    <name evidence="8" type="ORF">L9F63_000350</name>
</gene>
<dbReference type="Gene3D" id="1.20.1080.10">
    <property type="entry name" value="Glycerol uptake facilitator protein"/>
    <property type="match status" value="1"/>
</dbReference>
<evidence type="ECO:0000313" key="9">
    <source>
        <dbReference type="Proteomes" id="UP001233999"/>
    </source>
</evidence>
<comment type="caution">
    <text evidence="8">The sequence shown here is derived from an EMBL/GenBank/DDBJ whole genome shotgun (WGS) entry which is preliminary data.</text>
</comment>
<dbReference type="GO" id="GO:0015267">
    <property type="term" value="F:channel activity"/>
    <property type="evidence" value="ECO:0007669"/>
    <property type="project" value="InterPro"/>
</dbReference>
<dbReference type="CDD" id="cd00333">
    <property type="entry name" value="MIP"/>
    <property type="match status" value="1"/>
</dbReference>
<organism evidence="8 9">
    <name type="scientific">Diploptera punctata</name>
    <name type="common">Pacific beetle cockroach</name>
    <dbReference type="NCBI Taxonomy" id="6984"/>
    <lineage>
        <taxon>Eukaryota</taxon>
        <taxon>Metazoa</taxon>
        <taxon>Ecdysozoa</taxon>
        <taxon>Arthropoda</taxon>
        <taxon>Hexapoda</taxon>
        <taxon>Insecta</taxon>
        <taxon>Pterygota</taxon>
        <taxon>Neoptera</taxon>
        <taxon>Polyneoptera</taxon>
        <taxon>Dictyoptera</taxon>
        <taxon>Blattodea</taxon>
        <taxon>Blaberoidea</taxon>
        <taxon>Blaberidae</taxon>
        <taxon>Diplopterinae</taxon>
        <taxon>Diploptera</taxon>
    </lineage>
</organism>
<comment type="subcellular location">
    <subcellularLocation>
        <location evidence="1">Membrane</location>
        <topology evidence="1">Multi-pass membrane protein</topology>
    </subcellularLocation>
</comment>
<evidence type="ECO:0000313" key="8">
    <source>
        <dbReference type="EMBL" id="KAJ9601511.1"/>
    </source>
</evidence>
<evidence type="ECO:0000256" key="7">
    <source>
        <dbReference type="SAM" id="Phobius"/>
    </source>
</evidence>
<dbReference type="SUPFAM" id="SSF81338">
    <property type="entry name" value="Aquaporin-like"/>
    <property type="match status" value="1"/>
</dbReference>
<evidence type="ECO:0000256" key="6">
    <source>
        <dbReference type="RuleBase" id="RU000477"/>
    </source>
</evidence>
<name>A0AAD8ETA9_DIPPU</name>
<comment type="similarity">
    <text evidence="2 6">Belongs to the MIP/aquaporin (TC 1.A.8) family.</text>
</comment>
<dbReference type="InterPro" id="IPR034294">
    <property type="entry name" value="Aquaporin_transptr"/>
</dbReference>
<dbReference type="PANTHER" id="PTHR19139:SF199">
    <property type="entry name" value="MIP17260P"/>
    <property type="match status" value="1"/>
</dbReference>
<reference evidence="8" key="2">
    <citation type="submission" date="2023-05" db="EMBL/GenBank/DDBJ databases">
        <authorList>
            <person name="Fouks B."/>
        </authorList>
    </citation>
    <scope>NUCLEOTIDE SEQUENCE</scope>
    <source>
        <strain evidence="8">Stay&amp;Tobe</strain>
        <tissue evidence="8">Testes</tissue>
    </source>
</reference>
<keyword evidence="4 7" id="KW-1133">Transmembrane helix</keyword>
<proteinExistence type="inferred from homology"/>
<dbReference type="Proteomes" id="UP001233999">
    <property type="component" value="Unassembled WGS sequence"/>
</dbReference>
<dbReference type="NCBIfam" id="TIGR00861">
    <property type="entry name" value="MIP"/>
    <property type="match status" value="1"/>
</dbReference>
<dbReference type="PRINTS" id="PR00783">
    <property type="entry name" value="MINTRINSICP"/>
</dbReference>
<accession>A0AAD8ETA9</accession>
<feature type="transmembrane region" description="Helical" evidence="7">
    <location>
        <begin position="137"/>
        <end position="156"/>
    </location>
</feature>
<evidence type="ECO:0000256" key="5">
    <source>
        <dbReference type="ARBA" id="ARBA00023136"/>
    </source>
</evidence>